<feature type="transmembrane region" description="Helical" evidence="1">
    <location>
        <begin position="426"/>
        <end position="446"/>
    </location>
</feature>
<evidence type="ECO:0000313" key="21">
    <source>
        <dbReference type="Proteomes" id="UP000273194"/>
    </source>
</evidence>
<dbReference type="PANTHER" id="PTHR35402">
    <property type="entry name" value="INTEGRAL MEMBRANE PROTEIN-RELATED"/>
    <property type="match status" value="1"/>
</dbReference>
<evidence type="ECO:0000313" key="4">
    <source>
        <dbReference type="EMBL" id="AKA80431.2"/>
    </source>
</evidence>
<dbReference type="Proteomes" id="UP000273194">
    <property type="component" value="Chromosome"/>
</dbReference>
<keyword evidence="1" id="KW-0812">Transmembrane</keyword>
<dbReference type="AlphaFoldDB" id="P95942"/>
<evidence type="ECO:0000313" key="18">
    <source>
        <dbReference type="Proteomes" id="UP000076770"/>
    </source>
</evidence>
<sequence>MIKLKLKLFKKMNLFELMNTRINENIKYYGDDMERLRKEYIVMLFLMPLISSISIILYLKISPYFLLLNIMNVFIYFFPILITQIRKDEQRKLIENEMPVFLLFAYVNSLLGRNLYKTFEEIRNSKVFKGLRREAMLLVKEVEVLGKSSFSAMESRAKAHRGDFLGKIYTVYTSGESIGISMPERLKDLLNETIDGLNSNFQGYVEKVNELVEILFMLFLITPMILLAFQYISSSINIFELIFPLLLFPIIFFYISLIQPNIGYDIKIDIKEVKNSLYILPIPFILVFLFHLSLEYEILVFYSIFIMFSFFIYRKISVADAILNNLPYILSDIADYLKIGYSIKSAILKLNVDNTHFRMFLGELAAKIRKNEAISNVRTNIWIVNAILELIENIDKKGFADTYTFKDLSLILYNYTSLRKKVLQNLRLFSILATITPIVFYFALGIMSKIRAVGNLDLIIVLYTMALSIIYAKVSRFTVFNFPLLVLALMNLIIVLLFGNVILTFI</sequence>
<evidence type="ECO:0000313" key="13">
    <source>
        <dbReference type="EMBL" id="QPG50443.1"/>
    </source>
</evidence>
<evidence type="ECO:0000313" key="17">
    <source>
        <dbReference type="Proteomes" id="UP000033106"/>
    </source>
</evidence>
<dbReference type="Proteomes" id="UP000282269">
    <property type="component" value="Chromosome"/>
</dbReference>
<dbReference type="Proteomes" id="UP000267993">
    <property type="component" value="Chromosome"/>
</dbReference>
<dbReference type="Proteomes" id="UP000275843">
    <property type="component" value="Chromosome"/>
</dbReference>
<evidence type="ECO:0000313" key="7">
    <source>
        <dbReference type="EMBL" id="AZF73163.1"/>
    </source>
</evidence>
<feature type="transmembrane region" description="Helical" evidence="1">
    <location>
        <begin position="452"/>
        <end position="472"/>
    </location>
</feature>
<feature type="transmembrane region" description="Helical" evidence="1">
    <location>
        <begin position="238"/>
        <end position="257"/>
    </location>
</feature>
<evidence type="ECO:0000313" key="26">
    <source>
        <dbReference type="Proteomes" id="UP000594632"/>
    </source>
</evidence>
<evidence type="ECO:0000313" key="15">
    <source>
        <dbReference type="Proteomes" id="UP000033057"/>
    </source>
</evidence>
<dbReference type="EMBL" id="CP033241">
    <property type="protein sequence ID" value="AZF83640.1"/>
    <property type="molecule type" value="Genomic_DNA"/>
</dbReference>
<dbReference type="EMBL" id="CP011055">
    <property type="protein sequence ID" value="AKA75044.2"/>
    <property type="molecule type" value="Genomic_DNA"/>
</dbReference>
<accession>A0A0E3MH32</accession>
<feature type="transmembrane region" description="Helical" evidence="1">
    <location>
        <begin position="40"/>
        <end position="58"/>
    </location>
</feature>
<evidence type="ECO:0000313" key="22">
    <source>
        <dbReference type="Proteomes" id="UP000273443"/>
    </source>
</evidence>
<reference evidence="19 20" key="5">
    <citation type="journal article" date="2018" name="Proc. Natl. Acad. Sci. U.S.A.">
        <title>Nonmutational mechanism of inheritance in the Archaeon Sulfolobus solfataricus.</title>
        <authorList>
            <person name="Payne S."/>
            <person name="McCarthy S."/>
            <person name="Johnson T."/>
            <person name="North E."/>
            <person name="Blum P."/>
        </authorList>
    </citation>
    <scope>NUCLEOTIDE SEQUENCE [LARGE SCALE GENOMIC DNA]</scope>
    <source>
        <strain evidence="6 19">SARC-H</strain>
        <strain evidence="7 23">SARC-I</strain>
        <strain evidence="9 24">SARC-N</strain>
        <strain evidence="10 25">SARC-O</strain>
        <strain evidence="11 20">SUL120</strain>
        <strain evidence="5 21">SULG</strain>
        <strain evidence="8 22">SULM</strain>
    </source>
</reference>
<dbReference type="EMBL" id="CP033240">
    <property type="protein sequence ID" value="AZF81001.1"/>
    <property type="molecule type" value="Genomic_DNA"/>
</dbReference>
<evidence type="ECO:0000313" key="20">
    <source>
        <dbReference type="Proteomes" id="UP000269431"/>
    </source>
</evidence>
<evidence type="ECO:0000313" key="11">
    <source>
        <dbReference type="EMBL" id="AZF83640.1"/>
    </source>
</evidence>
<dbReference type="EMBL" id="CP033239">
    <property type="protein sequence ID" value="AZF78395.1"/>
    <property type="molecule type" value="Genomic_DNA"/>
</dbReference>
<dbReference type="EMBL" id="CP033236">
    <property type="protein sequence ID" value="AZF70543.1"/>
    <property type="molecule type" value="Genomic_DNA"/>
</dbReference>
<reference evidence="18" key="4">
    <citation type="submission" date="2016-04" db="EMBL/GenBank/DDBJ databases">
        <authorList>
            <person name="Shah S.A."/>
            <person name="Garrett R.A."/>
        </authorList>
    </citation>
    <scope>NUCLEOTIDE SEQUENCE [LARGE SCALE GENOMIC DNA]</scope>
    <source>
        <strain evidence="18">ATCC 35091 / DSM 1616 / JCM 8930 / NBRC 15331 / P1</strain>
    </source>
</reference>
<evidence type="ECO:0000313" key="6">
    <source>
        <dbReference type="EMBL" id="AZF70543.1"/>
    </source>
</evidence>
<dbReference type="PANTHER" id="PTHR35402:SF1">
    <property type="entry name" value="TYPE II SECRETION SYSTEM PROTEIN GSPF DOMAIN-CONTAINING PROTEIN"/>
    <property type="match status" value="1"/>
</dbReference>
<dbReference type="EMBL" id="CP011057">
    <property type="protein sequence ID" value="AKA80431.2"/>
    <property type="molecule type" value="Genomic_DNA"/>
</dbReference>
<feature type="transmembrane region" description="Helical" evidence="1">
    <location>
        <begin position="211"/>
        <end position="232"/>
    </location>
</feature>
<dbReference type="Proteomes" id="UP000076770">
    <property type="component" value="Chromosome i"/>
</dbReference>
<dbReference type="EMBL" id="LT549890">
    <property type="protein sequence ID" value="SAI83664.1"/>
    <property type="molecule type" value="Genomic_DNA"/>
</dbReference>
<dbReference type="PIR" id="S75370">
    <property type="entry name" value="S75370"/>
</dbReference>
<evidence type="ECO:0000313" key="16">
    <source>
        <dbReference type="Proteomes" id="UP000033085"/>
    </source>
</evidence>
<reference evidence="2" key="6">
    <citation type="submission" date="2018-10" db="EMBL/GenBank/DDBJ databases">
        <authorList>
            <person name="McCarthy S."/>
            <person name="Gradnigo J."/>
            <person name="Johnson T."/>
            <person name="Payne S."/>
            <person name="Lipzen A."/>
            <person name="Schackwitz W."/>
            <person name="Martin J."/>
            <person name="Moriyama E."/>
            <person name="Blum P."/>
        </authorList>
    </citation>
    <scope>NUCLEOTIDE SEQUENCE</scope>
    <source>
        <strain evidence="2">SARC-B</strain>
        <strain evidence="3">SARC-C</strain>
        <strain evidence="4">SULA</strain>
    </source>
</reference>
<dbReference type="Proteomes" id="UP000033106">
    <property type="component" value="Chromosome"/>
</dbReference>
<dbReference type="EMBL" id="CP033235">
    <property type="protein sequence ID" value="AZF67923.1"/>
    <property type="molecule type" value="Genomic_DNA"/>
</dbReference>
<feature type="transmembrane region" description="Helical" evidence="1">
    <location>
        <begin position="484"/>
        <end position="505"/>
    </location>
</feature>
<evidence type="ECO:0000313" key="24">
    <source>
        <dbReference type="Proteomes" id="UP000278715"/>
    </source>
</evidence>
<dbReference type="Proteomes" id="UP000033085">
    <property type="component" value="Chromosome"/>
</dbReference>
<dbReference type="Proteomes" id="UP000033057">
    <property type="component" value="Chromosome"/>
</dbReference>
<evidence type="ECO:0000313" key="5">
    <source>
        <dbReference type="EMBL" id="AZF67923.1"/>
    </source>
</evidence>
<evidence type="ECO:0000313" key="23">
    <source>
        <dbReference type="Proteomes" id="UP000275843"/>
    </source>
</evidence>
<evidence type="ECO:0000313" key="19">
    <source>
        <dbReference type="Proteomes" id="UP000267993"/>
    </source>
</evidence>
<dbReference type="NCBIfam" id="NF046075">
    <property type="entry name" value="UpsF"/>
    <property type="match status" value="1"/>
</dbReference>
<accession>P95942</accession>
<dbReference type="EMBL" id="CP050869">
    <property type="protein sequence ID" value="QPG50443.1"/>
    <property type="molecule type" value="Genomic_DNA"/>
</dbReference>
<name>P95942_SACSO</name>
<gene>
    <name evidence="12" type="primary">orf c04003</name>
    <name evidence="13" type="ORF">HFC64_12050</name>
    <name evidence="14" type="ORF">SSOP1_0110</name>
    <name evidence="4" type="ORF">SULA_1132</name>
    <name evidence="2" type="ORF">SULB_1133</name>
    <name evidence="3" type="ORF">SULC_1131</name>
    <name evidence="5" type="ORF">SULG_05570</name>
    <name evidence="6" type="ORF">SULH_05570</name>
    <name evidence="7" type="ORF">SULI_05570</name>
    <name evidence="8" type="ORF">SULM_05570</name>
    <name evidence="9" type="ORF">SULN_05570</name>
    <name evidence="10" type="ORF">SULO_05580</name>
    <name evidence="11" type="ORF">SULZ_05810</name>
</gene>
<dbReference type="Proteomes" id="UP000269431">
    <property type="component" value="Chromosome"/>
</dbReference>
<dbReference type="Proteomes" id="UP000273443">
    <property type="component" value="Chromosome"/>
</dbReference>
<evidence type="ECO:0000313" key="3">
    <source>
        <dbReference type="EMBL" id="AKA77738.2"/>
    </source>
</evidence>
<dbReference type="EMBL" id="Y08257">
    <property type="protein sequence ID" value="CAA69573.1"/>
    <property type="molecule type" value="Genomic_DNA"/>
</dbReference>
<dbReference type="KEGG" id="ssoa:SULA_1132"/>
<dbReference type="EMBL" id="CP011056">
    <property type="protein sequence ID" value="AKA77738.2"/>
    <property type="molecule type" value="Genomic_DNA"/>
</dbReference>
<reference evidence="15 16" key="2">
    <citation type="journal article" date="2015" name="Genome Announc.">
        <title>Complete Genome Sequence of Sulfolobus solfataricus Strain 98/2 and Evolved Derivatives.</title>
        <authorList>
            <person name="McCarthy S."/>
            <person name="Gradnigo J."/>
            <person name="Johnson T."/>
            <person name="Payne S."/>
            <person name="Lipzen A."/>
            <person name="Martin J."/>
            <person name="Schackwitz W."/>
            <person name="Moriyama E."/>
            <person name="Blum P."/>
        </authorList>
    </citation>
    <scope>NUCLEOTIDE SEQUENCE [LARGE SCALE GENOMIC DNA]</scope>
    <source>
        <strain evidence="15">98/2 SULC</strain>
        <strain evidence="2">SARC-B</strain>
        <strain evidence="3">SARC-C</strain>
        <strain evidence="4 17">SULA</strain>
        <strain evidence="16">SULB</strain>
    </source>
</reference>
<dbReference type="PATRIC" id="fig|2287.6.peg.1189"/>
<dbReference type="PATRIC" id="fig|2287.9.peg.112"/>
<evidence type="ECO:0000313" key="9">
    <source>
        <dbReference type="EMBL" id="AZF78395.1"/>
    </source>
</evidence>
<dbReference type="EMBL" id="CP033237">
    <property type="protein sequence ID" value="AZF73163.1"/>
    <property type="molecule type" value="Genomic_DNA"/>
</dbReference>
<reference evidence="13 26" key="7">
    <citation type="journal article" date="2020" name="Nat. Commun.">
        <title>The structures of two archaeal type IV pili illuminate evolutionary relationships.</title>
        <authorList>
            <person name="Wang F."/>
            <person name="Baquero D.P."/>
            <person name="Su Z."/>
            <person name="Beltran L.C."/>
            <person name="Prangishvili D."/>
            <person name="Krupovic M."/>
            <person name="Egelman E.H."/>
        </authorList>
    </citation>
    <scope>NUCLEOTIDE SEQUENCE [LARGE SCALE GENOMIC DNA]</scope>
    <source>
        <strain evidence="13 26">POZ149</strain>
    </source>
</reference>
<evidence type="ECO:0000256" key="1">
    <source>
        <dbReference type="SAM" id="Phobius"/>
    </source>
</evidence>
<evidence type="ECO:0000313" key="12">
    <source>
        <dbReference type="EMBL" id="CAA69573.1"/>
    </source>
</evidence>
<reference evidence="14" key="3">
    <citation type="submission" date="2016-04" db="EMBL/GenBank/DDBJ databases">
        <authorList>
            <person name="Evans L.H."/>
            <person name="Alamgir A."/>
            <person name="Owens N."/>
            <person name="Weber N.D."/>
            <person name="Virtaneva K."/>
            <person name="Barbian K."/>
            <person name="Babar A."/>
            <person name="Rosenke K."/>
        </authorList>
    </citation>
    <scope>NUCLEOTIDE SEQUENCE</scope>
    <source>
        <strain evidence="14">P1</strain>
    </source>
</reference>
<dbReference type="KEGG" id="ssof:SULC_1131"/>
<dbReference type="Proteomes" id="UP000278715">
    <property type="component" value="Chromosome"/>
</dbReference>
<feature type="transmembrane region" description="Helical" evidence="1">
    <location>
        <begin position="277"/>
        <end position="293"/>
    </location>
</feature>
<evidence type="ECO:0000313" key="8">
    <source>
        <dbReference type="EMBL" id="AZF75788.1"/>
    </source>
</evidence>
<evidence type="ECO:0000313" key="14">
    <source>
        <dbReference type="EMBL" id="SAI83664.1"/>
    </source>
</evidence>
<evidence type="ECO:0000313" key="25">
    <source>
        <dbReference type="Proteomes" id="UP000282269"/>
    </source>
</evidence>
<organism evidence="12">
    <name type="scientific">Saccharolobus solfataricus</name>
    <name type="common">Sulfolobus solfataricus</name>
    <dbReference type="NCBI Taxonomy" id="2287"/>
    <lineage>
        <taxon>Archaea</taxon>
        <taxon>Thermoproteota</taxon>
        <taxon>Thermoprotei</taxon>
        <taxon>Sulfolobales</taxon>
        <taxon>Sulfolobaceae</taxon>
        <taxon>Saccharolobus</taxon>
    </lineage>
</organism>
<keyword evidence="1" id="KW-1133">Transmembrane helix</keyword>
<feature type="transmembrane region" description="Helical" evidence="1">
    <location>
        <begin position="64"/>
        <end position="82"/>
    </location>
</feature>
<evidence type="ECO:0000313" key="10">
    <source>
        <dbReference type="EMBL" id="AZF81001.1"/>
    </source>
</evidence>
<dbReference type="EMBL" id="CP033238">
    <property type="protein sequence ID" value="AZF75788.1"/>
    <property type="molecule type" value="Genomic_DNA"/>
</dbReference>
<reference evidence="12" key="1">
    <citation type="journal article" date="1996" name="Mol. Microbiol.">
        <title>Organizational characteristics and information content of an archaeal genome: 156 kb of sequence from Sulfolobus solfataricus P2.</title>
        <authorList>
            <person name="Sensen C.W."/>
            <person name="Klenk H.P."/>
            <person name="Singh R.K."/>
            <person name="Allard G."/>
            <person name="Chan C.C."/>
            <person name="Liu Q.Y."/>
            <person name="Penny S.L."/>
            <person name="Young F."/>
            <person name="Schenk M.E."/>
            <person name="Gaasterland T."/>
            <person name="Doolittle W.F."/>
            <person name="Ragan M.A."/>
            <person name="Charlebois R.L."/>
        </authorList>
    </citation>
    <scope>NUCLEOTIDE SEQUENCE</scope>
    <source>
        <strain evidence="12">P2</strain>
    </source>
</reference>
<proteinExistence type="predicted"/>
<dbReference type="KEGG" id="ssol:SULB_1133"/>
<dbReference type="Proteomes" id="UP000594632">
    <property type="component" value="Chromosome"/>
</dbReference>
<protein>
    <submittedName>
        <fullName evidence="12">Orf c04003 protein</fullName>
    </submittedName>
    <submittedName>
        <fullName evidence="2">Type II secretion system F family protein</fullName>
    </submittedName>
</protein>
<evidence type="ECO:0000313" key="2">
    <source>
        <dbReference type="EMBL" id="AKA75044.2"/>
    </source>
</evidence>
<keyword evidence="1" id="KW-0472">Membrane</keyword>
<dbReference type="InterPro" id="IPR056569">
    <property type="entry name" value="ArlJ-like"/>
</dbReference>
<feature type="transmembrane region" description="Helical" evidence="1">
    <location>
        <begin position="299"/>
        <end position="316"/>
    </location>
</feature>